<sequence>MKQLLIVFSLVLALNPVSLLYAECWLVSALIQSDKSPIELVKRATPIAEKETLQANNQP</sequence>
<dbReference type="Proteomes" id="UP000283255">
    <property type="component" value="Unassembled WGS sequence"/>
</dbReference>
<comment type="caution">
    <text evidence="1">The sequence shown here is derived from an EMBL/GenBank/DDBJ whole genome shotgun (WGS) entry which is preliminary data.</text>
</comment>
<accession>A0A418YJ60</accession>
<reference evidence="1 2" key="1">
    <citation type="submission" date="2018-09" db="EMBL/GenBank/DDBJ databases">
        <authorList>
            <person name="Wang F."/>
        </authorList>
    </citation>
    <scope>NUCLEOTIDE SEQUENCE [LARGE SCALE GENOMIC DNA]</scope>
    <source>
        <strain evidence="1 2">PLHSC7-2</strain>
    </source>
</reference>
<organism evidence="1 2">
    <name type="scientific">Motilimonas pumila</name>
    <dbReference type="NCBI Taxonomy" id="2303987"/>
    <lineage>
        <taxon>Bacteria</taxon>
        <taxon>Pseudomonadati</taxon>
        <taxon>Pseudomonadota</taxon>
        <taxon>Gammaproteobacteria</taxon>
        <taxon>Alteromonadales</taxon>
        <taxon>Alteromonadales genera incertae sedis</taxon>
        <taxon>Motilimonas</taxon>
    </lineage>
</organism>
<dbReference type="RefSeq" id="WP_119909458.1">
    <property type="nucleotide sequence ID" value="NZ_QZCH01000002.1"/>
</dbReference>
<evidence type="ECO:0000313" key="2">
    <source>
        <dbReference type="Proteomes" id="UP000283255"/>
    </source>
</evidence>
<proteinExistence type="predicted"/>
<keyword evidence="2" id="KW-1185">Reference proteome</keyword>
<evidence type="ECO:0000313" key="1">
    <source>
        <dbReference type="EMBL" id="RJG50657.1"/>
    </source>
</evidence>
<name>A0A418YJ60_9GAMM</name>
<gene>
    <name evidence="1" type="ORF">D1Z90_04065</name>
</gene>
<dbReference type="EMBL" id="QZCH01000002">
    <property type="protein sequence ID" value="RJG50657.1"/>
    <property type="molecule type" value="Genomic_DNA"/>
</dbReference>
<protein>
    <submittedName>
        <fullName evidence="1">Uncharacterized protein</fullName>
    </submittedName>
</protein>
<dbReference type="AlphaFoldDB" id="A0A418YJ60"/>
<reference evidence="1 2" key="2">
    <citation type="submission" date="2019-01" db="EMBL/GenBank/DDBJ databases">
        <title>Motilimonas pumilus sp. nov., isolated from the gut of sea cucumber (Apostichopus japonicus).</title>
        <authorList>
            <person name="Wang F.-Q."/>
            <person name="Ren L.-H."/>
            <person name="Lin Y.-W."/>
            <person name="Sun G.-H."/>
            <person name="Du Z.-J."/>
            <person name="Zhao J.-X."/>
            <person name="Liu X.-J."/>
            <person name="Liu L.-J."/>
        </authorList>
    </citation>
    <scope>NUCLEOTIDE SEQUENCE [LARGE SCALE GENOMIC DNA]</scope>
    <source>
        <strain evidence="1 2">PLHSC7-2</strain>
    </source>
</reference>